<dbReference type="AlphaFoldDB" id="A0A8D8L912"/>
<sequence>MVLNRALLSSERDRSCTMLSSRARSTVRTSSYSRKVRNSSCMVSNMCSAKLSNSSSSRSPGKVSQTDPYGVILFRSCSSFCLMVVMILRVRCRVGSSPHMM</sequence>
<evidence type="ECO:0000313" key="1">
    <source>
        <dbReference type="EMBL" id="CAG6604138.1"/>
    </source>
</evidence>
<reference evidence="1" key="1">
    <citation type="submission" date="2021-05" db="EMBL/GenBank/DDBJ databases">
        <authorList>
            <person name="Alioto T."/>
            <person name="Alioto T."/>
            <person name="Gomez Garrido J."/>
        </authorList>
    </citation>
    <scope>NUCLEOTIDE SEQUENCE</scope>
</reference>
<name>A0A8D8L912_CULPI</name>
<dbReference type="EMBL" id="HBUE01245542">
    <property type="protein sequence ID" value="CAG6551839.1"/>
    <property type="molecule type" value="Transcribed_RNA"/>
</dbReference>
<protein>
    <submittedName>
        <fullName evidence="1">(northern house mosquito) hypothetical protein</fullName>
    </submittedName>
</protein>
<organism evidence="1">
    <name type="scientific">Culex pipiens</name>
    <name type="common">House mosquito</name>
    <dbReference type="NCBI Taxonomy" id="7175"/>
    <lineage>
        <taxon>Eukaryota</taxon>
        <taxon>Metazoa</taxon>
        <taxon>Ecdysozoa</taxon>
        <taxon>Arthropoda</taxon>
        <taxon>Hexapoda</taxon>
        <taxon>Insecta</taxon>
        <taxon>Pterygota</taxon>
        <taxon>Neoptera</taxon>
        <taxon>Endopterygota</taxon>
        <taxon>Diptera</taxon>
        <taxon>Nematocera</taxon>
        <taxon>Culicoidea</taxon>
        <taxon>Culicidae</taxon>
        <taxon>Culicinae</taxon>
        <taxon>Culicini</taxon>
        <taxon>Culex</taxon>
        <taxon>Culex</taxon>
    </lineage>
</organism>
<accession>A0A8D8L912</accession>
<proteinExistence type="predicted"/>
<dbReference type="EMBL" id="HBUE01352640">
    <property type="protein sequence ID" value="CAG6604138.1"/>
    <property type="molecule type" value="Transcribed_RNA"/>
</dbReference>